<feature type="chain" id="PRO_5001648031" description="Secreted protein" evidence="2">
    <location>
        <begin position="31"/>
        <end position="89"/>
    </location>
</feature>
<feature type="compositionally biased region" description="Basic and acidic residues" evidence="1">
    <location>
        <begin position="55"/>
        <end position="65"/>
    </location>
</feature>
<feature type="compositionally biased region" description="Gly residues" evidence="1">
    <location>
        <begin position="66"/>
        <end position="75"/>
    </location>
</feature>
<organism evidence="3 4">
    <name type="scientific">Zootermopsis nevadensis</name>
    <name type="common">Dampwood termite</name>
    <dbReference type="NCBI Taxonomy" id="136037"/>
    <lineage>
        <taxon>Eukaryota</taxon>
        <taxon>Metazoa</taxon>
        <taxon>Ecdysozoa</taxon>
        <taxon>Arthropoda</taxon>
        <taxon>Hexapoda</taxon>
        <taxon>Insecta</taxon>
        <taxon>Pterygota</taxon>
        <taxon>Neoptera</taxon>
        <taxon>Polyneoptera</taxon>
        <taxon>Dictyoptera</taxon>
        <taxon>Blattodea</taxon>
        <taxon>Blattoidea</taxon>
        <taxon>Termitoidae</taxon>
        <taxon>Termopsidae</taxon>
        <taxon>Zootermopsis</taxon>
    </lineage>
</organism>
<dbReference type="AlphaFoldDB" id="A0A067R5S6"/>
<feature type="signal peptide" evidence="2">
    <location>
        <begin position="1"/>
        <end position="30"/>
    </location>
</feature>
<protein>
    <recommendedName>
        <fullName evidence="5">Secreted protein</fullName>
    </recommendedName>
</protein>
<sequence length="89" mass="9489">MSHRTHFPSHPPLSFLFLLLSHSPTRFYWSTPMPAPIGSGQALEWTNRSAWVSVREGEKGKREGGDSGSASGGTSGVRLNVIGALKGPG</sequence>
<evidence type="ECO:0000256" key="2">
    <source>
        <dbReference type="SAM" id="SignalP"/>
    </source>
</evidence>
<name>A0A067R5S6_ZOONE</name>
<reference evidence="3 4" key="1">
    <citation type="journal article" date="2014" name="Nat. Commun.">
        <title>Molecular traces of alternative social organization in a termite genome.</title>
        <authorList>
            <person name="Terrapon N."/>
            <person name="Li C."/>
            <person name="Robertson H.M."/>
            <person name="Ji L."/>
            <person name="Meng X."/>
            <person name="Booth W."/>
            <person name="Chen Z."/>
            <person name="Childers C.P."/>
            <person name="Glastad K.M."/>
            <person name="Gokhale K."/>
            <person name="Gowin J."/>
            <person name="Gronenberg W."/>
            <person name="Hermansen R.A."/>
            <person name="Hu H."/>
            <person name="Hunt B.G."/>
            <person name="Huylmans A.K."/>
            <person name="Khalil S.M."/>
            <person name="Mitchell R.D."/>
            <person name="Munoz-Torres M.C."/>
            <person name="Mustard J.A."/>
            <person name="Pan H."/>
            <person name="Reese J.T."/>
            <person name="Scharf M.E."/>
            <person name="Sun F."/>
            <person name="Vogel H."/>
            <person name="Xiao J."/>
            <person name="Yang W."/>
            <person name="Yang Z."/>
            <person name="Yang Z."/>
            <person name="Zhou J."/>
            <person name="Zhu J."/>
            <person name="Brent C.S."/>
            <person name="Elsik C.G."/>
            <person name="Goodisman M.A."/>
            <person name="Liberles D.A."/>
            <person name="Roe R.M."/>
            <person name="Vargo E.L."/>
            <person name="Vilcinskas A."/>
            <person name="Wang J."/>
            <person name="Bornberg-Bauer E."/>
            <person name="Korb J."/>
            <person name="Zhang G."/>
            <person name="Liebig J."/>
        </authorList>
    </citation>
    <scope>NUCLEOTIDE SEQUENCE [LARGE SCALE GENOMIC DNA]</scope>
    <source>
        <tissue evidence="3">Whole organism</tissue>
    </source>
</reference>
<evidence type="ECO:0000313" key="3">
    <source>
        <dbReference type="EMBL" id="KDR18640.1"/>
    </source>
</evidence>
<keyword evidence="4" id="KW-1185">Reference proteome</keyword>
<evidence type="ECO:0000256" key="1">
    <source>
        <dbReference type="SAM" id="MobiDB-lite"/>
    </source>
</evidence>
<feature type="region of interest" description="Disordered" evidence="1">
    <location>
        <begin position="55"/>
        <end position="89"/>
    </location>
</feature>
<accession>A0A067R5S6</accession>
<proteinExistence type="predicted"/>
<evidence type="ECO:0008006" key="5">
    <source>
        <dbReference type="Google" id="ProtNLM"/>
    </source>
</evidence>
<dbReference type="Proteomes" id="UP000027135">
    <property type="component" value="Unassembled WGS sequence"/>
</dbReference>
<dbReference type="InParanoid" id="A0A067R5S6"/>
<gene>
    <name evidence="3" type="ORF">L798_06621</name>
</gene>
<keyword evidence="2" id="KW-0732">Signal</keyword>
<evidence type="ECO:0000313" key="4">
    <source>
        <dbReference type="Proteomes" id="UP000027135"/>
    </source>
</evidence>
<dbReference type="EMBL" id="KK852680">
    <property type="protein sequence ID" value="KDR18640.1"/>
    <property type="molecule type" value="Genomic_DNA"/>
</dbReference>